<accession>A0AA44TDL3</accession>
<reference evidence="3 4" key="1">
    <citation type="submission" date="2017-09" db="EMBL/GenBank/DDBJ databases">
        <title>Large-scale bioinformatics analysis of Bacillus genomes uncovers conserved roles of natural products in bacterial physiology.</title>
        <authorList>
            <consortium name="Agbiome Team Llc"/>
            <person name="Bleich R.M."/>
            <person name="Grubbs K.J."/>
            <person name="Santa Maria K.C."/>
            <person name="Allen S.E."/>
            <person name="Farag S."/>
            <person name="Shank E.A."/>
            <person name="Bowers A."/>
        </authorList>
    </citation>
    <scope>NUCLEOTIDE SEQUENCE [LARGE SCALE GENOMIC DNA]</scope>
    <source>
        <strain evidence="3 4">AFS067272</strain>
    </source>
</reference>
<dbReference type="InterPro" id="IPR009589">
    <property type="entry name" value="PH_YyaB-like"/>
</dbReference>
<feature type="domain" description="Uncharacterized protein YyaB-like PH" evidence="2">
    <location>
        <begin position="62"/>
        <end position="123"/>
    </location>
</feature>
<dbReference type="AlphaFoldDB" id="A0AA44TDL3"/>
<dbReference type="GO" id="GO:0030153">
    <property type="term" value="P:bacteriocin immunity"/>
    <property type="evidence" value="ECO:0007669"/>
    <property type="project" value="InterPro"/>
</dbReference>
<organism evidence="3 4">
    <name type="scientific">Bacillus cereus</name>
    <dbReference type="NCBI Taxonomy" id="1396"/>
    <lineage>
        <taxon>Bacteria</taxon>
        <taxon>Bacillati</taxon>
        <taxon>Bacillota</taxon>
        <taxon>Bacilli</taxon>
        <taxon>Bacillales</taxon>
        <taxon>Bacillaceae</taxon>
        <taxon>Bacillus</taxon>
        <taxon>Bacillus cereus group</taxon>
    </lineage>
</organism>
<evidence type="ECO:0000259" key="2">
    <source>
        <dbReference type="Pfam" id="PF06713"/>
    </source>
</evidence>
<sequence>MNFPIQRSTPIMFFVSVMLILTVVWPIGMLIMDNGNWGSALIGMAICLVVNVPLVWEIFIKKHTVKNGVLKYGILNDDIVLSDVRVVRQVGKSLEITTNQYNVHMIAMPRNKEKLLSLIQEANPHVKIDVKA</sequence>
<keyword evidence="1" id="KW-1133">Transmembrane helix</keyword>
<evidence type="ECO:0000256" key="1">
    <source>
        <dbReference type="SAM" id="Phobius"/>
    </source>
</evidence>
<protein>
    <recommendedName>
        <fullName evidence="2">Uncharacterized protein YyaB-like PH domain-containing protein</fullName>
    </recommendedName>
</protein>
<comment type="caution">
    <text evidence="3">The sequence shown here is derived from an EMBL/GenBank/DDBJ whole genome shotgun (WGS) entry which is preliminary data.</text>
</comment>
<keyword evidence="1" id="KW-0812">Transmembrane</keyword>
<keyword evidence="1" id="KW-0472">Membrane</keyword>
<dbReference type="RefSeq" id="WP_001010648.1">
    <property type="nucleotide sequence ID" value="NZ_NUYJ01000022.1"/>
</dbReference>
<feature type="transmembrane region" description="Helical" evidence="1">
    <location>
        <begin position="12"/>
        <end position="31"/>
    </location>
</feature>
<dbReference type="EMBL" id="NVBO01000194">
    <property type="protein sequence ID" value="PFR98716.1"/>
    <property type="molecule type" value="Genomic_DNA"/>
</dbReference>
<feature type="transmembrane region" description="Helical" evidence="1">
    <location>
        <begin position="37"/>
        <end position="56"/>
    </location>
</feature>
<dbReference type="Proteomes" id="UP000226357">
    <property type="component" value="Unassembled WGS sequence"/>
</dbReference>
<dbReference type="Pfam" id="PF06713">
    <property type="entry name" value="bPH_4"/>
    <property type="match status" value="1"/>
</dbReference>
<evidence type="ECO:0000313" key="3">
    <source>
        <dbReference type="EMBL" id="PFR98716.1"/>
    </source>
</evidence>
<proteinExistence type="predicted"/>
<gene>
    <name evidence="3" type="ORF">COK38_18440</name>
</gene>
<name>A0AA44TDL3_BACCE</name>
<evidence type="ECO:0000313" key="4">
    <source>
        <dbReference type="Proteomes" id="UP000226357"/>
    </source>
</evidence>